<comment type="caution">
    <text evidence="14">The sequence shown here is derived from an EMBL/GenBank/DDBJ whole genome shotgun (WGS) entry which is preliminary data.</text>
</comment>
<evidence type="ECO:0000313" key="14">
    <source>
        <dbReference type="EMBL" id="GAO10813.1"/>
    </source>
</evidence>
<dbReference type="InterPro" id="IPR018764">
    <property type="entry name" value="RskA_C"/>
</dbReference>
<dbReference type="InterPro" id="IPR041916">
    <property type="entry name" value="Anti_sigma_zinc_sf"/>
</dbReference>
<keyword evidence="7 11" id="KW-0472">Membrane</keyword>
<evidence type="ECO:0000256" key="8">
    <source>
        <dbReference type="ARBA" id="ARBA00023163"/>
    </source>
</evidence>
<reference evidence="14 15" key="2">
    <citation type="journal article" date="2015" name="Stand. Genomic Sci.">
        <title>Draft genome sequence of marine-derived Streptomyces sp. TP-A0598, a producer of anti-MRSA antibiotic lydicamycins.</title>
        <authorList>
            <person name="Komaki H."/>
            <person name="Ichikawa N."/>
            <person name="Hosoyama A."/>
            <person name="Fujita N."/>
            <person name="Igarashi Y."/>
        </authorList>
    </citation>
    <scope>NUCLEOTIDE SEQUENCE [LARGE SCALE GENOMIC DNA]</scope>
    <source>
        <strain evidence="14 15">NBRC 110027</strain>
    </source>
</reference>
<dbReference type="GO" id="GO:0005886">
    <property type="term" value="C:plasma membrane"/>
    <property type="evidence" value="ECO:0007669"/>
    <property type="project" value="UniProtKB-SubCell"/>
</dbReference>
<keyword evidence="6" id="KW-0805">Transcription regulation</keyword>
<evidence type="ECO:0000256" key="2">
    <source>
        <dbReference type="ARBA" id="ARBA00004236"/>
    </source>
</evidence>
<dbReference type="Gene3D" id="1.10.10.1320">
    <property type="entry name" value="Anti-sigma factor, zinc-finger domain"/>
    <property type="match status" value="1"/>
</dbReference>
<dbReference type="RefSeq" id="WP_042158457.1">
    <property type="nucleotide sequence ID" value="NZ_BBNO01000007.1"/>
</dbReference>
<dbReference type="Proteomes" id="UP000048965">
    <property type="component" value="Unassembled WGS sequence"/>
</dbReference>
<accession>A0A0P4RB85</accession>
<evidence type="ECO:0000256" key="11">
    <source>
        <dbReference type="SAM" id="Phobius"/>
    </source>
</evidence>
<name>A0A0P4RB85_9ACTN</name>
<dbReference type="Pfam" id="PF22618">
    <property type="entry name" value="RskA_N"/>
    <property type="match status" value="1"/>
</dbReference>
<proteinExistence type="predicted"/>
<protein>
    <recommendedName>
        <fullName evidence="10">Regulator of SigK</fullName>
    </recommendedName>
    <alternativeName>
        <fullName evidence="9">Sigma-K anti-sigma factor RskA</fullName>
    </alternativeName>
</protein>
<dbReference type="InterPro" id="IPR051474">
    <property type="entry name" value="Anti-sigma-K/W_factor"/>
</dbReference>
<dbReference type="PANTHER" id="PTHR37461:SF1">
    <property type="entry name" value="ANTI-SIGMA-K FACTOR RSKA"/>
    <property type="match status" value="1"/>
</dbReference>
<dbReference type="GO" id="GO:0006417">
    <property type="term" value="P:regulation of translation"/>
    <property type="evidence" value="ECO:0007669"/>
    <property type="project" value="TreeGrafter"/>
</dbReference>
<keyword evidence="8" id="KW-0804">Transcription</keyword>
<feature type="transmembrane region" description="Helical" evidence="11">
    <location>
        <begin position="100"/>
        <end position="120"/>
    </location>
</feature>
<keyword evidence="3" id="KW-1003">Cell membrane</keyword>
<evidence type="ECO:0000256" key="1">
    <source>
        <dbReference type="ARBA" id="ARBA00004167"/>
    </source>
</evidence>
<evidence type="ECO:0000259" key="12">
    <source>
        <dbReference type="Pfam" id="PF10099"/>
    </source>
</evidence>
<keyword evidence="5 11" id="KW-1133">Transmembrane helix</keyword>
<feature type="domain" description="Anti-sigma-K factor RskA N-terminal" evidence="13">
    <location>
        <begin position="6"/>
        <end position="48"/>
    </location>
</feature>
<evidence type="ECO:0000259" key="13">
    <source>
        <dbReference type="Pfam" id="PF22618"/>
    </source>
</evidence>
<feature type="domain" description="Anti-sigma K factor RskA C-terminal" evidence="12">
    <location>
        <begin position="101"/>
        <end position="244"/>
    </location>
</feature>
<dbReference type="AlphaFoldDB" id="A0A0P4RB85"/>
<evidence type="ECO:0000256" key="6">
    <source>
        <dbReference type="ARBA" id="ARBA00023015"/>
    </source>
</evidence>
<comment type="subcellular location">
    <subcellularLocation>
        <location evidence="2">Cell membrane</location>
    </subcellularLocation>
    <subcellularLocation>
        <location evidence="1">Membrane</location>
        <topology evidence="1">Single-pass membrane protein</topology>
    </subcellularLocation>
</comment>
<dbReference type="GO" id="GO:0016989">
    <property type="term" value="F:sigma factor antagonist activity"/>
    <property type="evidence" value="ECO:0007669"/>
    <property type="project" value="TreeGrafter"/>
</dbReference>
<organism evidence="14 15">
    <name type="scientific">Streptomyces lydicamycinicus</name>
    <dbReference type="NCBI Taxonomy" id="1546107"/>
    <lineage>
        <taxon>Bacteria</taxon>
        <taxon>Bacillati</taxon>
        <taxon>Actinomycetota</taxon>
        <taxon>Actinomycetes</taxon>
        <taxon>Kitasatosporales</taxon>
        <taxon>Streptomycetaceae</taxon>
        <taxon>Streptomyces</taxon>
    </lineage>
</organism>
<sequence>MSTVDLHTLTGAYALGALSEQESAEFTRHLAQCPACTQEVRELQETAARLALAVAEVPPAGLRTRVMAALPEVRQLPPRGRHATATVVPLRRGIRFRLPYLAAAACLVVAALAGGLAVHARNEADQQRDRTVRAEQQAAAVSALMTAPDATFHTTALKGGGSGTVVASKRRGQTAFLYHGLPALSGQRVYELWYSRNGAMEPAGLVRTGSSSGAMLLTGGPQGADGVGVTAEPPGGSSRPTTTPLAVLRL</sequence>
<keyword evidence="4 11" id="KW-0812">Transmembrane</keyword>
<reference evidence="15" key="1">
    <citation type="submission" date="2014-09" db="EMBL/GenBank/DDBJ databases">
        <title>Whole genome shotgun sequence of Streptomyces sp. NBRC 110027.</title>
        <authorList>
            <person name="Komaki H."/>
            <person name="Ichikawa N."/>
            <person name="Katano-Makiyama Y."/>
            <person name="Hosoyama A."/>
            <person name="Hashimoto M."/>
            <person name="Uohara A."/>
            <person name="Kitahashi Y."/>
            <person name="Ohji S."/>
            <person name="Kimura A."/>
            <person name="Yamazoe A."/>
            <person name="Igarashi Y."/>
            <person name="Fujita N."/>
        </authorList>
    </citation>
    <scope>NUCLEOTIDE SEQUENCE [LARGE SCALE GENOMIC DNA]</scope>
    <source>
        <strain evidence="15">NBRC 110027</strain>
    </source>
</reference>
<dbReference type="PANTHER" id="PTHR37461">
    <property type="entry name" value="ANTI-SIGMA-K FACTOR RSKA"/>
    <property type="match status" value="1"/>
</dbReference>
<gene>
    <name evidence="14" type="ORF">TPA0598_07_05370</name>
</gene>
<evidence type="ECO:0000256" key="10">
    <source>
        <dbReference type="ARBA" id="ARBA00030803"/>
    </source>
</evidence>
<dbReference type="InterPro" id="IPR053877">
    <property type="entry name" value="RskA_N"/>
</dbReference>
<evidence type="ECO:0000313" key="15">
    <source>
        <dbReference type="Proteomes" id="UP000048965"/>
    </source>
</evidence>
<evidence type="ECO:0000256" key="4">
    <source>
        <dbReference type="ARBA" id="ARBA00022692"/>
    </source>
</evidence>
<dbReference type="Pfam" id="PF10099">
    <property type="entry name" value="RskA_C"/>
    <property type="match status" value="1"/>
</dbReference>
<keyword evidence="15" id="KW-1185">Reference proteome</keyword>
<evidence type="ECO:0000256" key="9">
    <source>
        <dbReference type="ARBA" id="ARBA00029829"/>
    </source>
</evidence>
<evidence type="ECO:0000256" key="5">
    <source>
        <dbReference type="ARBA" id="ARBA00022989"/>
    </source>
</evidence>
<dbReference type="EMBL" id="BBNO01000007">
    <property type="protein sequence ID" value="GAO10813.1"/>
    <property type="molecule type" value="Genomic_DNA"/>
</dbReference>
<dbReference type="OrthoDB" id="153510at2"/>
<evidence type="ECO:0000256" key="3">
    <source>
        <dbReference type="ARBA" id="ARBA00022475"/>
    </source>
</evidence>
<evidence type="ECO:0000256" key="7">
    <source>
        <dbReference type="ARBA" id="ARBA00023136"/>
    </source>
</evidence>